<dbReference type="HOGENOM" id="CLU_556120_0_0_1"/>
<dbReference type="PANTHER" id="PTHR41394:SF5">
    <property type="entry name" value="SLC41A_MGTE INTEGRAL MEMBRANE DOMAIN-CONTAINING PROTEIN"/>
    <property type="match status" value="1"/>
</dbReference>
<dbReference type="PaxDb" id="35128-Thaps25677"/>
<reference evidence="12 13" key="1">
    <citation type="journal article" date="2004" name="Science">
        <title>The genome of the diatom Thalassiosira pseudonana: ecology, evolution, and metabolism.</title>
        <authorList>
            <person name="Armbrust E.V."/>
            <person name="Berges J.A."/>
            <person name="Bowler C."/>
            <person name="Green B.R."/>
            <person name="Martinez D."/>
            <person name="Putnam N.H."/>
            <person name="Zhou S."/>
            <person name="Allen A.E."/>
            <person name="Apt K.E."/>
            <person name="Bechner M."/>
            <person name="Brzezinski M.A."/>
            <person name="Chaal B.K."/>
            <person name="Chiovitti A."/>
            <person name="Davis A.K."/>
            <person name="Demarest M.S."/>
            <person name="Detter J.C."/>
            <person name="Glavina T."/>
            <person name="Goodstein D."/>
            <person name="Hadi M.Z."/>
            <person name="Hellsten U."/>
            <person name="Hildebrand M."/>
            <person name="Jenkins B.D."/>
            <person name="Jurka J."/>
            <person name="Kapitonov V.V."/>
            <person name="Kroger N."/>
            <person name="Lau W.W."/>
            <person name="Lane T.W."/>
            <person name="Larimer F.W."/>
            <person name="Lippmeier J.C."/>
            <person name="Lucas S."/>
            <person name="Medina M."/>
            <person name="Montsant A."/>
            <person name="Obornik M."/>
            <person name="Parker M.S."/>
            <person name="Palenik B."/>
            <person name="Pazour G.J."/>
            <person name="Richardson P.M."/>
            <person name="Rynearson T.A."/>
            <person name="Saito M.A."/>
            <person name="Schwartz D.C."/>
            <person name="Thamatrakoln K."/>
            <person name="Valentin K."/>
            <person name="Vardi A."/>
            <person name="Wilkerson F.P."/>
            <person name="Rokhsar D.S."/>
        </authorList>
    </citation>
    <scope>NUCLEOTIDE SEQUENCE [LARGE SCALE GENOMIC DNA]</scope>
    <source>
        <strain evidence="12 13">CCMP1335</strain>
    </source>
</reference>
<accession>B8CF51</accession>
<keyword evidence="5" id="KW-0460">Magnesium</keyword>
<keyword evidence="7 10" id="KW-0472">Membrane</keyword>
<evidence type="ECO:0000256" key="7">
    <source>
        <dbReference type="ARBA" id="ARBA00023136"/>
    </source>
</evidence>
<dbReference type="GO" id="GO:0016020">
    <property type="term" value="C:membrane"/>
    <property type="evidence" value="ECO:0007669"/>
    <property type="project" value="UniProtKB-SubCell"/>
</dbReference>
<comment type="similarity">
    <text evidence="2">Belongs to the SLC41A transporter family.</text>
</comment>
<dbReference type="eggNOG" id="ENOG502S0JS">
    <property type="taxonomic scope" value="Eukaryota"/>
</dbReference>
<dbReference type="STRING" id="35128.B8CF51"/>
<name>B8CF51_THAPS</name>
<dbReference type="AlphaFoldDB" id="B8CF51"/>
<dbReference type="PANTHER" id="PTHR41394">
    <property type="entry name" value="MAGNESIUM TRANSPORTER MGTE"/>
    <property type="match status" value="1"/>
</dbReference>
<keyword evidence="8" id="KW-0175">Coiled coil</keyword>
<dbReference type="Pfam" id="PF01769">
    <property type="entry name" value="MgtE"/>
    <property type="match status" value="1"/>
</dbReference>
<gene>
    <name evidence="12" type="ORF">THAPSDRAFT_25677</name>
</gene>
<dbReference type="InterPro" id="IPR036739">
    <property type="entry name" value="SLC41_membr_dom_sf"/>
</dbReference>
<evidence type="ECO:0000256" key="9">
    <source>
        <dbReference type="SAM" id="MobiDB-lite"/>
    </source>
</evidence>
<evidence type="ECO:0000259" key="11">
    <source>
        <dbReference type="Pfam" id="PF01769"/>
    </source>
</evidence>
<dbReference type="GO" id="GO:0008324">
    <property type="term" value="F:monoatomic cation transmembrane transporter activity"/>
    <property type="evidence" value="ECO:0007669"/>
    <property type="project" value="InterPro"/>
</dbReference>
<feature type="coiled-coil region" evidence="8">
    <location>
        <begin position="143"/>
        <end position="180"/>
    </location>
</feature>
<dbReference type="InterPro" id="IPR006667">
    <property type="entry name" value="SLC41_membr_dom"/>
</dbReference>
<keyword evidence="13" id="KW-1185">Reference proteome</keyword>
<sequence length="491" mass="53216">MIHPTSISTMSTLTILSALSIFSPHRSGTNNVVGVALAFSPSSTSPLFRPVGSMQGGSNTAANGVGNAARAGMVGDSIDGGSSCRKWKRRLPQMLSRFGSKLFMLDDNQRDTTDPSGASTRTKEVNGSEIKSRTSSTEDQATLQKLLRENTLLQSRLKLLQKQNDELIQLQRKSQQLQSSSQGEKDEFVGRKMREQRLILEDFEGEGIPMLDARGGIVDGWNKQKKRYTEPWDLDTDIEFEKQVGGGEDDYDELGLSPSAALSGEYEEADDDALCEYDSQTNKWTSSSDKALGIGECPVEPNLSFTDALKSRAYWLVGLLALQSCSGFILSRNEALLQDHPVIVYFLTMLVGAGGNAGNQASVRVIRGLALGTLNTETQSQFLSRELRMAFALSSILSVAGFLRAIVFQTPFPETMAVTMALSLIVFSSICLGAVLPLLLQKIGVDPAHSSTSIQVVMDILGVVLTVLVSTAVLDSMWGKTLVKAFGHVEL</sequence>
<evidence type="ECO:0000256" key="4">
    <source>
        <dbReference type="ARBA" id="ARBA00022692"/>
    </source>
</evidence>
<evidence type="ECO:0000256" key="1">
    <source>
        <dbReference type="ARBA" id="ARBA00004141"/>
    </source>
</evidence>
<evidence type="ECO:0000256" key="8">
    <source>
        <dbReference type="SAM" id="Coils"/>
    </source>
</evidence>
<feature type="transmembrane region" description="Helical" evidence="10">
    <location>
        <begin position="387"/>
        <end position="407"/>
    </location>
</feature>
<keyword evidence="4 10" id="KW-0812">Transmembrane</keyword>
<feature type="region of interest" description="Disordered" evidence="9">
    <location>
        <begin position="106"/>
        <end position="140"/>
    </location>
</feature>
<organism evidence="12 13">
    <name type="scientific">Thalassiosira pseudonana</name>
    <name type="common">Marine diatom</name>
    <name type="synonym">Cyclotella nana</name>
    <dbReference type="NCBI Taxonomy" id="35128"/>
    <lineage>
        <taxon>Eukaryota</taxon>
        <taxon>Sar</taxon>
        <taxon>Stramenopiles</taxon>
        <taxon>Ochrophyta</taxon>
        <taxon>Bacillariophyta</taxon>
        <taxon>Coscinodiscophyceae</taxon>
        <taxon>Thalassiosirophycidae</taxon>
        <taxon>Thalassiosirales</taxon>
        <taxon>Thalassiosiraceae</taxon>
        <taxon>Thalassiosira</taxon>
    </lineage>
</organism>
<evidence type="ECO:0000256" key="6">
    <source>
        <dbReference type="ARBA" id="ARBA00022989"/>
    </source>
</evidence>
<dbReference type="GeneID" id="7447789"/>
<keyword evidence="3" id="KW-0813">Transport</keyword>
<feature type="compositionally biased region" description="Basic and acidic residues" evidence="9">
    <location>
        <begin position="121"/>
        <end position="132"/>
    </location>
</feature>
<evidence type="ECO:0000256" key="2">
    <source>
        <dbReference type="ARBA" id="ARBA00009749"/>
    </source>
</evidence>
<dbReference type="Gene3D" id="1.10.357.20">
    <property type="entry name" value="SLC41 divalent cation transporters, integral membrane domain"/>
    <property type="match status" value="1"/>
</dbReference>
<dbReference type="SUPFAM" id="SSF161093">
    <property type="entry name" value="MgtE membrane domain-like"/>
    <property type="match status" value="1"/>
</dbReference>
<feature type="transmembrane region" description="Helical" evidence="10">
    <location>
        <begin position="419"/>
        <end position="440"/>
    </location>
</feature>
<feature type="transmembrane region" description="Helical" evidence="10">
    <location>
        <begin position="452"/>
        <end position="474"/>
    </location>
</feature>
<protein>
    <recommendedName>
        <fullName evidence="11">SLC41A/MgtE integral membrane domain-containing protein</fullName>
    </recommendedName>
</protein>
<evidence type="ECO:0000313" key="12">
    <source>
        <dbReference type="EMBL" id="EED88147.1"/>
    </source>
</evidence>
<keyword evidence="6 10" id="KW-1133">Transmembrane helix</keyword>
<evidence type="ECO:0000256" key="10">
    <source>
        <dbReference type="SAM" id="Phobius"/>
    </source>
</evidence>
<dbReference type="EMBL" id="CM000652">
    <property type="protein sequence ID" value="EED88147.1"/>
    <property type="molecule type" value="Genomic_DNA"/>
</dbReference>
<evidence type="ECO:0000313" key="13">
    <source>
        <dbReference type="Proteomes" id="UP000001449"/>
    </source>
</evidence>
<dbReference type="InParanoid" id="B8CF51"/>
<feature type="domain" description="SLC41A/MgtE integral membrane" evidence="11">
    <location>
        <begin position="348"/>
        <end position="468"/>
    </location>
</feature>
<proteinExistence type="inferred from homology"/>
<evidence type="ECO:0000256" key="3">
    <source>
        <dbReference type="ARBA" id="ARBA00022448"/>
    </source>
</evidence>
<dbReference type="KEGG" id="tps:THAPSDRAFT_25677"/>
<comment type="subcellular location">
    <subcellularLocation>
        <location evidence="1">Membrane</location>
        <topology evidence="1">Multi-pass membrane protein</topology>
    </subcellularLocation>
</comment>
<reference evidence="12 13" key="2">
    <citation type="journal article" date="2008" name="Nature">
        <title>The Phaeodactylum genome reveals the evolutionary history of diatom genomes.</title>
        <authorList>
            <person name="Bowler C."/>
            <person name="Allen A.E."/>
            <person name="Badger J.H."/>
            <person name="Grimwood J."/>
            <person name="Jabbari K."/>
            <person name="Kuo A."/>
            <person name="Maheswari U."/>
            <person name="Martens C."/>
            <person name="Maumus F."/>
            <person name="Otillar R.P."/>
            <person name="Rayko E."/>
            <person name="Salamov A."/>
            <person name="Vandepoele K."/>
            <person name="Beszteri B."/>
            <person name="Gruber A."/>
            <person name="Heijde M."/>
            <person name="Katinka M."/>
            <person name="Mock T."/>
            <person name="Valentin K."/>
            <person name="Verret F."/>
            <person name="Berges J.A."/>
            <person name="Brownlee C."/>
            <person name="Cadoret J.P."/>
            <person name="Chiovitti A."/>
            <person name="Choi C.J."/>
            <person name="Coesel S."/>
            <person name="De Martino A."/>
            <person name="Detter J.C."/>
            <person name="Durkin C."/>
            <person name="Falciatore A."/>
            <person name="Fournet J."/>
            <person name="Haruta M."/>
            <person name="Huysman M.J."/>
            <person name="Jenkins B.D."/>
            <person name="Jiroutova K."/>
            <person name="Jorgensen R.E."/>
            <person name="Joubert Y."/>
            <person name="Kaplan A."/>
            <person name="Kroger N."/>
            <person name="Kroth P.G."/>
            <person name="La Roche J."/>
            <person name="Lindquist E."/>
            <person name="Lommer M."/>
            <person name="Martin-Jezequel V."/>
            <person name="Lopez P.J."/>
            <person name="Lucas S."/>
            <person name="Mangogna M."/>
            <person name="McGinnis K."/>
            <person name="Medlin L.K."/>
            <person name="Montsant A."/>
            <person name="Oudot-Le Secq M.P."/>
            <person name="Napoli C."/>
            <person name="Obornik M."/>
            <person name="Parker M.S."/>
            <person name="Petit J.L."/>
            <person name="Porcel B.M."/>
            <person name="Poulsen N."/>
            <person name="Robison M."/>
            <person name="Rychlewski L."/>
            <person name="Rynearson T.A."/>
            <person name="Schmutz J."/>
            <person name="Shapiro H."/>
            <person name="Siaut M."/>
            <person name="Stanley M."/>
            <person name="Sussman M.R."/>
            <person name="Taylor A.R."/>
            <person name="Vardi A."/>
            <person name="von Dassow P."/>
            <person name="Vyverman W."/>
            <person name="Willis A."/>
            <person name="Wyrwicz L.S."/>
            <person name="Rokhsar D.S."/>
            <person name="Weissenbach J."/>
            <person name="Armbrust E.V."/>
            <person name="Green B.R."/>
            <person name="Van de Peer Y."/>
            <person name="Grigoriev I.V."/>
        </authorList>
    </citation>
    <scope>NUCLEOTIDE SEQUENCE [LARGE SCALE GENOMIC DNA]</scope>
    <source>
        <strain evidence="12 13">CCMP1335</strain>
    </source>
</reference>
<dbReference type="RefSeq" id="XP_002294787.1">
    <property type="nucleotide sequence ID" value="XM_002294751.1"/>
</dbReference>
<evidence type="ECO:0000256" key="5">
    <source>
        <dbReference type="ARBA" id="ARBA00022842"/>
    </source>
</evidence>
<dbReference type="Proteomes" id="UP000001449">
    <property type="component" value="Chromosome 20"/>
</dbReference>